<feature type="transmembrane region" description="Helical" evidence="7">
    <location>
        <begin position="140"/>
        <end position="160"/>
    </location>
</feature>
<feature type="transmembrane region" description="Helical" evidence="7">
    <location>
        <begin position="65"/>
        <end position="87"/>
    </location>
</feature>
<feature type="compositionally biased region" description="Low complexity" evidence="6">
    <location>
        <begin position="24"/>
        <end position="41"/>
    </location>
</feature>
<feature type="transmembrane region" description="Helical" evidence="7">
    <location>
        <begin position="166"/>
        <end position="185"/>
    </location>
</feature>
<dbReference type="HOGENOM" id="CLU_1440339_0_0_11"/>
<dbReference type="Gene3D" id="1.10.3730.20">
    <property type="match status" value="1"/>
</dbReference>
<dbReference type="SUPFAM" id="SSF103481">
    <property type="entry name" value="Multidrug resistance efflux transporter EmrE"/>
    <property type="match status" value="1"/>
</dbReference>
<sequence>MCVRHSSPTSTSPCSPRTRRRRSSPGSTSMSRTSSTVSTSPPKSPAGWAPAPDAGLRPPPRRKNVTLPSALLLLFAVFSSAAGQIMLKHGMRSAAAVAEHSGGSLLTRAATTPWVVVGLVVFAVSAVAWMSTLAQVPLSIAYPFNALGYLLIVLAGSTVLHERTSVWTWAGSLMVVAGLVTVMAGQRR</sequence>
<evidence type="ECO:0000256" key="1">
    <source>
        <dbReference type="ARBA" id="ARBA00004651"/>
    </source>
</evidence>
<keyword evidence="2" id="KW-1003">Cell membrane</keyword>
<keyword evidence="3 7" id="KW-0812">Transmembrane</keyword>
<keyword evidence="9" id="KW-1185">Reference proteome</keyword>
<protein>
    <submittedName>
        <fullName evidence="8">Predicted protein</fullName>
    </submittedName>
</protein>
<gene>
    <name evidence="8" type="ORF">SSDG_03123</name>
</gene>
<dbReference type="eggNOG" id="COG2076">
    <property type="taxonomic scope" value="Bacteria"/>
</dbReference>
<evidence type="ECO:0000256" key="5">
    <source>
        <dbReference type="ARBA" id="ARBA00023136"/>
    </source>
</evidence>
<dbReference type="EMBL" id="CM000950">
    <property type="protein sequence ID" value="EDY64803.2"/>
    <property type="molecule type" value="Genomic_DNA"/>
</dbReference>
<reference evidence="9" key="1">
    <citation type="submission" date="2008-02" db="EMBL/GenBank/DDBJ databases">
        <authorList>
            <consortium name="The Broad Institute Genome Sequencing Platform"/>
            <person name="Fischbach M."/>
            <person name="Ward D."/>
            <person name="Young S."/>
            <person name="Jaffe D."/>
            <person name="Gnerre S."/>
            <person name="Berlin A."/>
            <person name="Heiman D."/>
            <person name="Hepburn T."/>
            <person name="Sykes S."/>
            <person name="Alvarado L."/>
            <person name="Kodira C.D."/>
            <person name="Straight P."/>
            <person name="Clardy J."/>
            <person name="Hung D."/>
            <person name="Kolter R."/>
            <person name="Mekalanos J."/>
            <person name="Walker S."/>
            <person name="Walsh C.T."/>
            <person name="Lander E."/>
            <person name="Galagan J."/>
            <person name="Nusbaum C."/>
            <person name="Birren B."/>
        </authorList>
    </citation>
    <scope>NUCLEOTIDE SEQUENCE [LARGE SCALE GENOMIC DNA]</scope>
    <source>
        <strain evidence="9">ATCC 25486 / DSM 40338 / CBS 914.69 / JCM 4507 / NBRC 13074 / NRRL 2958 / 5647</strain>
    </source>
</reference>
<dbReference type="PANTHER" id="PTHR30561:SF9">
    <property type="entry name" value="4-AMINO-4-DEOXY-L-ARABINOSE-PHOSPHOUNDECAPRENOL FLIPPASE SUBUNIT ARNF-RELATED"/>
    <property type="match status" value="1"/>
</dbReference>
<dbReference type="InterPro" id="IPR000390">
    <property type="entry name" value="Small_drug/metabolite_transptr"/>
</dbReference>
<accession>B5HD92</accession>
<evidence type="ECO:0000256" key="4">
    <source>
        <dbReference type="ARBA" id="ARBA00022989"/>
    </source>
</evidence>
<feature type="region of interest" description="Disordered" evidence="6">
    <location>
        <begin position="1"/>
        <end position="61"/>
    </location>
</feature>
<organism evidence="8 9">
    <name type="scientific">Streptomyces pristinaespiralis (strain ATCC 25486 / DSM 40338 / CBS 914.69 / JCM 4507 / KCC S-0507 / NBRC 13074 / NRRL 2958 / 5647)</name>
    <dbReference type="NCBI Taxonomy" id="457429"/>
    <lineage>
        <taxon>Bacteria</taxon>
        <taxon>Bacillati</taxon>
        <taxon>Actinomycetota</taxon>
        <taxon>Actinomycetes</taxon>
        <taxon>Kitasatosporales</taxon>
        <taxon>Streptomycetaceae</taxon>
        <taxon>Streptomyces</taxon>
    </lineage>
</organism>
<dbReference type="Proteomes" id="UP000002805">
    <property type="component" value="Chromosome"/>
</dbReference>
<dbReference type="InterPro" id="IPR037185">
    <property type="entry name" value="EmrE-like"/>
</dbReference>
<feature type="transmembrane region" description="Helical" evidence="7">
    <location>
        <begin position="114"/>
        <end position="133"/>
    </location>
</feature>
<feature type="compositionally biased region" description="Low complexity" evidence="6">
    <location>
        <begin position="1"/>
        <end position="16"/>
    </location>
</feature>
<evidence type="ECO:0000313" key="9">
    <source>
        <dbReference type="Proteomes" id="UP000002805"/>
    </source>
</evidence>
<proteinExistence type="predicted"/>
<evidence type="ECO:0000313" key="8">
    <source>
        <dbReference type="EMBL" id="EDY64803.2"/>
    </source>
</evidence>
<keyword evidence="4 7" id="KW-1133">Transmembrane helix</keyword>
<name>B5HD92_STRE2</name>
<evidence type="ECO:0000256" key="6">
    <source>
        <dbReference type="SAM" id="MobiDB-lite"/>
    </source>
</evidence>
<keyword evidence="5 7" id="KW-0472">Membrane</keyword>
<dbReference type="GO" id="GO:0005886">
    <property type="term" value="C:plasma membrane"/>
    <property type="evidence" value="ECO:0007669"/>
    <property type="project" value="UniProtKB-SubCell"/>
</dbReference>
<dbReference type="PANTHER" id="PTHR30561">
    <property type="entry name" value="SMR FAMILY PROTON-DEPENDENT DRUG EFFLUX TRANSPORTER SUGE"/>
    <property type="match status" value="1"/>
</dbReference>
<evidence type="ECO:0000256" key="2">
    <source>
        <dbReference type="ARBA" id="ARBA00022475"/>
    </source>
</evidence>
<dbReference type="GO" id="GO:0022857">
    <property type="term" value="F:transmembrane transporter activity"/>
    <property type="evidence" value="ECO:0007669"/>
    <property type="project" value="InterPro"/>
</dbReference>
<evidence type="ECO:0000256" key="3">
    <source>
        <dbReference type="ARBA" id="ARBA00022692"/>
    </source>
</evidence>
<reference evidence="9" key="2">
    <citation type="submission" date="2009-10" db="EMBL/GenBank/DDBJ databases">
        <title>The genome sequence of Streptomyces pristinaespiralis strain ATCC 25486.</title>
        <authorList>
            <consortium name="The Broad Institute Genome Sequencing Platform"/>
            <consortium name="Broad Institute Microbial Sequencing Center"/>
            <person name="Fischbach M."/>
            <person name="Godfrey P."/>
            <person name="Ward D."/>
            <person name="Young S."/>
            <person name="Zeng Q."/>
            <person name="Koehrsen M."/>
            <person name="Alvarado L."/>
            <person name="Berlin A.M."/>
            <person name="Bochicchio J."/>
            <person name="Borenstein D."/>
            <person name="Chapman S.B."/>
            <person name="Chen Z."/>
            <person name="Engels R."/>
            <person name="Freedman E."/>
            <person name="Gellesch M."/>
            <person name="Goldberg J."/>
            <person name="Griggs A."/>
            <person name="Gujja S."/>
            <person name="Heilman E.R."/>
            <person name="Heiman D.I."/>
            <person name="Hepburn T.A."/>
            <person name="Howarth C."/>
            <person name="Jen D."/>
            <person name="Larson L."/>
            <person name="Lewis B."/>
            <person name="Mehta T."/>
            <person name="Park D."/>
            <person name="Pearson M."/>
            <person name="Richards J."/>
            <person name="Roberts A."/>
            <person name="Saif S."/>
            <person name="Shea T.D."/>
            <person name="Shenoy N."/>
            <person name="Sisk P."/>
            <person name="Stolte C."/>
            <person name="Sykes S.N."/>
            <person name="Thomson T."/>
            <person name="Walk T."/>
            <person name="White J."/>
            <person name="Yandava C."/>
            <person name="Straight P."/>
            <person name="Clardy J."/>
            <person name="Hung D."/>
            <person name="Kolter R."/>
            <person name="Mekalanos J."/>
            <person name="Walker S."/>
            <person name="Walsh C.T."/>
            <person name="Wieland-Brown L.C."/>
            <person name="Haas B."/>
            <person name="Nusbaum C."/>
            <person name="Birren B."/>
        </authorList>
    </citation>
    <scope>NUCLEOTIDE SEQUENCE [LARGE SCALE GENOMIC DNA]</scope>
    <source>
        <strain evidence="9">ATCC 25486 / DSM 40338 / CBS 914.69 / JCM 4507 / NBRC 13074 / NRRL 2958 / 5647</strain>
    </source>
</reference>
<evidence type="ECO:0000256" key="7">
    <source>
        <dbReference type="SAM" id="Phobius"/>
    </source>
</evidence>
<dbReference type="AlphaFoldDB" id="B5HD92"/>
<comment type="subcellular location">
    <subcellularLocation>
        <location evidence="1">Cell membrane</location>
        <topology evidence="1">Multi-pass membrane protein</topology>
    </subcellularLocation>
</comment>